<feature type="chain" id="PRO_5033913750" description="JmjC domain-containing protein" evidence="2">
    <location>
        <begin position="22"/>
        <end position="611"/>
    </location>
</feature>
<feature type="compositionally biased region" description="Basic and acidic residues" evidence="1">
    <location>
        <begin position="597"/>
        <end position="611"/>
    </location>
</feature>
<dbReference type="SUPFAM" id="SSF47473">
    <property type="entry name" value="EF-hand"/>
    <property type="match status" value="1"/>
</dbReference>
<dbReference type="InterPro" id="IPR011992">
    <property type="entry name" value="EF-hand-dom_pair"/>
</dbReference>
<dbReference type="GO" id="GO:0016706">
    <property type="term" value="F:2-oxoglutarate-dependent dioxygenase activity"/>
    <property type="evidence" value="ECO:0000318"/>
    <property type="project" value="GO_Central"/>
</dbReference>
<organism evidence="4 5">
    <name type="scientific">Strongylocentrotus purpuratus</name>
    <name type="common">Purple sea urchin</name>
    <dbReference type="NCBI Taxonomy" id="7668"/>
    <lineage>
        <taxon>Eukaryota</taxon>
        <taxon>Metazoa</taxon>
        <taxon>Echinodermata</taxon>
        <taxon>Eleutherozoa</taxon>
        <taxon>Echinozoa</taxon>
        <taxon>Echinoidea</taxon>
        <taxon>Euechinoidea</taxon>
        <taxon>Echinacea</taxon>
        <taxon>Camarodonta</taxon>
        <taxon>Echinidea</taxon>
        <taxon>Strongylocentrotidae</taxon>
        <taxon>Strongylocentrotus</taxon>
    </lineage>
</organism>
<dbReference type="InParanoid" id="A0A7M7N519"/>
<dbReference type="OrthoDB" id="415358at2759"/>
<evidence type="ECO:0000259" key="3">
    <source>
        <dbReference type="PROSITE" id="PS51184"/>
    </source>
</evidence>
<dbReference type="Pfam" id="PF13621">
    <property type="entry name" value="Cupin_8"/>
    <property type="match status" value="1"/>
</dbReference>
<dbReference type="InterPro" id="IPR041667">
    <property type="entry name" value="Cupin_8"/>
</dbReference>
<dbReference type="RefSeq" id="XP_030830177.1">
    <property type="nucleotide sequence ID" value="XM_030974317.1"/>
</dbReference>
<dbReference type="Gene3D" id="2.60.120.650">
    <property type="entry name" value="Cupin"/>
    <property type="match status" value="1"/>
</dbReference>
<feature type="compositionally biased region" description="Basic and acidic residues" evidence="1">
    <location>
        <begin position="575"/>
        <end position="588"/>
    </location>
</feature>
<dbReference type="PROSITE" id="PS51184">
    <property type="entry name" value="JMJC"/>
    <property type="match status" value="1"/>
</dbReference>
<dbReference type="PANTHER" id="PTHR12461:SF37">
    <property type="entry name" value="JMJC DOMAIN-CONTAINING PROTEIN"/>
    <property type="match status" value="1"/>
</dbReference>
<dbReference type="EnsemblMetazoa" id="XM_030974317">
    <property type="protein sequence ID" value="XP_030830177"/>
    <property type="gene ID" value="LOC753609"/>
</dbReference>
<dbReference type="Proteomes" id="UP000007110">
    <property type="component" value="Unassembled WGS sequence"/>
</dbReference>
<keyword evidence="5" id="KW-1185">Reference proteome</keyword>
<accession>A0A7M7N519</accession>
<dbReference type="KEGG" id="spu:753609"/>
<dbReference type="RefSeq" id="XP_030830179.1">
    <property type="nucleotide sequence ID" value="XM_030974319.1"/>
</dbReference>
<sequence>MTLGHLFIFVCAMNIPHFVEPGVDFDVPDLDPRNPFYRGRPANTFGKHAEPTPYIDEIHVGPEDKFPSPAEFHERYIKEYKPVVLRGAAKHSSAYHLWTEDYLKENYGDLSVRLEARSEDNSRIPSGVGGMGRDSIRNFLDRYQTLDGYIISQVPAPMEKDISFPPFLTCGSLAQGVQEVHLFVSSRGGKTLLHRDPYSSVHCVFNGTKQWIIADPNQKEQLYMSEDSRYEFGGYSEVEVDDVDYKKHPKVKDLLFDRVILEKGDCIYMPSGYTHQVRSRGYMNSAVSIWFSHYLTFDPSGCEESENVFKPMSESSVLWRYSGQGELAQGHMDVHMLRTVMKTTADKTGKIWLEEFTSNFIQGELNDEEVLVNQRLEFIKLLDTDGRGYIPVEELDSLPLETLKNLVEIIDPSDASNREDFEYNHLDKDAIWGALAMLRGKDPSQPFKGSDFIKIYTIYIGGSEKVAREILAMLDPEGTNQITARMIMQNGDEAFEKFNKGFAHDPTIENLWYKRFAAKGIFQEFGVTHFNAPDEESTKAEEDEVEEKCERSGKMEQGEIVYVEDLDSMPVCDEKKLQEKEEEGRNEELNQVEEEEKEHNVNGEEDKHDEL</sequence>
<dbReference type="OMA" id="DFEYSHI"/>
<evidence type="ECO:0000313" key="5">
    <source>
        <dbReference type="Proteomes" id="UP000007110"/>
    </source>
</evidence>
<dbReference type="EnsemblMetazoa" id="XM_030974318">
    <property type="protein sequence ID" value="XP_030830178"/>
    <property type="gene ID" value="LOC753609"/>
</dbReference>
<evidence type="ECO:0000256" key="2">
    <source>
        <dbReference type="SAM" id="SignalP"/>
    </source>
</evidence>
<feature type="signal peptide" evidence="2">
    <location>
        <begin position="1"/>
        <end position="21"/>
    </location>
</feature>
<reference evidence="5" key="1">
    <citation type="submission" date="2015-02" db="EMBL/GenBank/DDBJ databases">
        <title>Genome sequencing for Strongylocentrotus purpuratus.</title>
        <authorList>
            <person name="Murali S."/>
            <person name="Liu Y."/>
            <person name="Vee V."/>
            <person name="English A."/>
            <person name="Wang M."/>
            <person name="Skinner E."/>
            <person name="Han Y."/>
            <person name="Muzny D.M."/>
            <person name="Worley K.C."/>
            <person name="Gibbs R.A."/>
        </authorList>
    </citation>
    <scope>NUCLEOTIDE SEQUENCE</scope>
</reference>
<dbReference type="RefSeq" id="XP_030830178.1">
    <property type="nucleotide sequence ID" value="XM_030974318.1"/>
</dbReference>
<dbReference type="InterPro" id="IPR003347">
    <property type="entry name" value="JmjC_dom"/>
</dbReference>
<name>A0A7M7N519_STRPU</name>
<reference evidence="4" key="2">
    <citation type="submission" date="2021-01" db="UniProtKB">
        <authorList>
            <consortium name="EnsemblMetazoa"/>
        </authorList>
    </citation>
    <scope>IDENTIFICATION</scope>
</reference>
<dbReference type="PANTHER" id="PTHR12461">
    <property type="entry name" value="HYPOXIA-INDUCIBLE FACTOR 1 ALPHA INHIBITOR-RELATED"/>
    <property type="match status" value="1"/>
</dbReference>
<feature type="domain" description="JmjC" evidence="3">
    <location>
        <begin position="143"/>
        <end position="308"/>
    </location>
</feature>
<feature type="region of interest" description="Disordered" evidence="1">
    <location>
        <begin position="575"/>
        <end position="611"/>
    </location>
</feature>
<evidence type="ECO:0000256" key="1">
    <source>
        <dbReference type="SAM" id="MobiDB-lite"/>
    </source>
</evidence>
<dbReference type="FunFam" id="2.60.120.650:FF:000025">
    <property type="entry name" value="Lysine-specific demethylase 8"/>
    <property type="match status" value="1"/>
</dbReference>
<dbReference type="GeneID" id="753609"/>
<dbReference type="EnsemblMetazoa" id="XM_030974319">
    <property type="protein sequence ID" value="XP_030830179"/>
    <property type="gene ID" value="LOC753609"/>
</dbReference>
<dbReference type="AlphaFoldDB" id="A0A7M7N519"/>
<evidence type="ECO:0000313" key="4">
    <source>
        <dbReference type="EnsemblMetazoa" id="XP_030830179"/>
    </source>
</evidence>
<proteinExistence type="predicted"/>
<dbReference type="SUPFAM" id="SSF51197">
    <property type="entry name" value="Clavaminate synthase-like"/>
    <property type="match status" value="1"/>
</dbReference>
<dbReference type="SMART" id="SM00558">
    <property type="entry name" value="JmjC"/>
    <property type="match status" value="1"/>
</dbReference>
<keyword evidence="2" id="KW-0732">Signal</keyword>
<protein>
    <recommendedName>
        <fullName evidence="3">JmjC domain-containing protein</fullName>
    </recommendedName>
</protein>